<sequence length="167" mass="18198">MSPPVPRTTPHLMPVRLLLAAGCEDRELDGAWWPHGSDLELELAGLVQHFPAQRSRIVLVSVSRPDWAPFPRRAGLEGEHVGVAASDGDPHVVGLTLADGSRLRLLVVPPDLPLDLAEGAMFTSTQPGNTTVAGDLLQRAQAPDEQWHDHEEPWWGHAVPPSHRSSH</sequence>
<dbReference type="Proteomes" id="UP001597351">
    <property type="component" value="Unassembled WGS sequence"/>
</dbReference>
<dbReference type="InterPro" id="IPR046036">
    <property type="entry name" value="DUF5994"/>
</dbReference>
<feature type="region of interest" description="Disordered" evidence="1">
    <location>
        <begin position="142"/>
        <end position="167"/>
    </location>
</feature>
<dbReference type="EMBL" id="JBHUGD010000003">
    <property type="protein sequence ID" value="MFD1948563.1"/>
    <property type="molecule type" value="Genomic_DNA"/>
</dbReference>
<evidence type="ECO:0000313" key="2">
    <source>
        <dbReference type="EMBL" id="MFD1948563.1"/>
    </source>
</evidence>
<gene>
    <name evidence="2" type="ORF">ACFSDE_17295</name>
</gene>
<reference evidence="3" key="1">
    <citation type="journal article" date="2019" name="Int. J. Syst. Evol. Microbiol.">
        <title>The Global Catalogue of Microorganisms (GCM) 10K type strain sequencing project: providing services to taxonomists for standard genome sequencing and annotation.</title>
        <authorList>
            <consortium name="The Broad Institute Genomics Platform"/>
            <consortium name="The Broad Institute Genome Sequencing Center for Infectious Disease"/>
            <person name="Wu L."/>
            <person name="Ma J."/>
        </authorList>
    </citation>
    <scope>NUCLEOTIDE SEQUENCE [LARGE SCALE GENOMIC DNA]</scope>
    <source>
        <strain evidence="3">CGMCC 1.12477</strain>
    </source>
</reference>
<organism evidence="2 3">
    <name type="scientific">Nocardioides aestuarii</name>
    <dbReference type="NCBI Taxonomy" id="252231"/>
    <lineage>
        <taxon>Bacteria</taxon>
        <taxon>Bacillati</taxon>
        <taxon>Actinomycetota</taxon>
        <taxon>Actinomycetes</taxon>
        <taxon>Propionibacteriales</taxon>
        <taxon>Nocardioidaceae</taxon>
        <taxon>Nocardioides</taxon>
    </lineage>
</organism>
<evidence type="ECO:0000256" key="1">
    <source>
        <dbReference type="SAM" id="MobiDB-lite"/>
    </source>
</evidence>
<accession>A0ABW4TSX3</accession>
<protein>
    <submittedName>
        <fullName evidence="2">DUF5994 family protein</fullName>
    </submittedName>
</protein>
<name>A0ABW4TSX3_9ACTN</name>
<dbReference type="RefSeq" id="WP_343920739.1">
    <property type="nucleotide sequence ID" value="NZ_BAAAJT010000002.1"/>
</dbReference>
<comment type="caution">
    <text evidence="2">The sequence shown here is derived from an EMBL/GenBank/DDBJ whole genome shotgun (WGS) entry which is preliminary data.</text>
</comment>
<evidence type="ECO:0000313" key="3">
    <source>
        <dbReference type="Proteomes" id="UP001597351"/>
    </source>
</evidence>
<feature type="compositionally biased region" description="Basic and acidic residues" evidence="1">
    <location>
        <begin position="145"/>
        <end position="154"/>
    </location>
</feature>
<keyword evidence="3" id="KW-1185">Reference proteome</keyword>
<proteinExistence type="predicted"/>
<dbReference type="Pfam" id="PF19457">
    <property type="entry name" value="DUF5994"/>
    <property type="match status" value="1"/>
</dbReference>